<feature type="domain" description="Transposase IS66 central" evidence="3">
    <location>
        <begin position="183"/>
        <end position="465"/>
    </location>
</feature>
<keyword evidence="6" id="KW-1185">Reference proteome</keyword>
<dbReference type="InterPro" id="IPR024474">
    <property type="entry name" value="Znf_dom_IS66"/>
</dbReference>
<accession>Q2FP06</accession>
<dbReference type="eggNOG" id="arCOG04792">
    <property type="taxonomic scope" value="Archaea"/>
</dbReference>
<evidence type="ECO:0000256" key="1">
    <source>
        <dbReference type="SAM" id="Coils"/>
    </source>
</evidence>
<dbReference type="GeneID" id="3923011"/>
<proteinExistence type="predicted"/>
<gene>
    <name evidence="5" type="ordered locus">Mhun_1519</name>
</gene>
<evidence type="ECO:0000313" key="6">
    <source>
        <dbReference type="Proteomes" id="UP000001941"/>
    </source>
</evidence>
<dbReference type="PANTHER" id="PTHR33678:SF2">
    <property type="match status" value="1"/>
</dbReference>
<dbReference type="InterPro" id="IPR052344">
    <property type="entry name" value="Transposase-related"/>
</dbReference>
<sequence length="506" mass="58061">MTNNRTSEISDESIDDLRRNIHQLKKELKIERKRRILAENQKNELKKENKKLKKEIAKILSSAPFLSASSKTAKAGGVPSSKTFYRRKRQCEENRKSGGQPGHEGNGRKRPASNSPSMNIPLDSCPECGTHLNEPVNGAEQTRTITDIPFPRHIVYEIHYPRYWCSTCKKLVRGELPLPPNQQFGPAVASWIAYHRMLGLTIRKIQSSLLETYDIQMSEATILKLERWVADTLKEDYEKLKEKIIQENNINADETSFRVNGENGWLWVFTSTIGSYYKVASTRGHSVPEEVLKGFNGVLGRDAWKPYDVIMCSGHQLDLLHVNRWLERAEIKHKIEPRSLLTSQPVKILRKGRPPEKFLEFVDGVRSILKKAVEYTENDPPPSLDERKNARDKFQAELTGLLERKWVDPDVIRIFKELRKRQDMLLTFMVHEDVPGHNNDAERAIRQGVLHRKISGGRRTWLGAEVFGVLLSIYETSKKQKENFMQLVGRKLGFEAPVENGNCSTS</sequence>
<dbReference type="InParanoid" id="Q2FP06"/>
<feature type="coiled-coil region" evidence="1">
    <location>
        <begin position="7"/>
        <end position="62"/>
    </location>
</feature>
<protein>
    <submittedName>
        <fullName evidence="5">Transposase IS66</fullName>
    </submittedName>
</protein>
<keyword evidence="1" id="KW-0175">Coiled coil</keyword>
<dbReference type="Pfam" id="PF03050">
    <property type="entry name" value="DDE_Tnp_IS66"/>
    <property type="match status" value="1"/>
</dbReference>
<feature type="domain" description="Transposase IS66 zinc-finger binding" evidence="4">
    <location>
        <begin position="124"/>
        <end position="168"/>
    </location>
</feature>
<dbReference type="HOGENOM" id="CLU_039294_0_1_2"/>
<dbReference type="NCBIfam" id="NF033517">
    <property type="entry name" value="transpos_IS66"/>
    <property type="match status" value="1"/>
</dbReference>
<reference evidence="6" key="1">
    <citation type="journal article" date="2016" name="Stand. Genomic Sci.">
        <title>Complete genome sequence of Methanospirillum hungatei type strain JF1.</title>
        <authorList>
            <person name="Gunsalus R.P."/>
            <person name="Cook L.E."/>
            <person name="Crable B."/>
            <person name="Rohlin L."/>
            <person name="McDonald E."/>
            <person name="Mouttaki H."/>
            <person name="Sieber J.R."/>
            <person name="Poweleit N."/>
            <person name="Zhou H."/>
            <person name="Lapidus A.L."/>
            <person name="Daligault H.E."/>
            <person name="Land M."/>
            <person name="Gilna P."/>
            <person name="Ivanova N."/>
            <person name="Kyrpides N."/>
            <person name="Culley D.E."/>
            <person name="McInerney M.J."/>
        </authorList>
    </citation>
    <scope>NUCLEOTIDE SEQUENCE [LARGE SCALE GENOMIC DNA]</scope>
    <source>
        <strain evidence="6">ATCC 27890 / DSM 864 / NBRC 100397 / JF-1</strain>
    </source>
</reference>
<feature type="region of interest" description="Disordered" evidence="2">
    <location>
        <begin position="68"/>
        <end position="126"/>
    </location>
</feature>
<dbReference type="KEGG" id="mhu:Mhun_1519"/>
<dbReference type="OrthoDB" id="136974at2157"/>
<evidence type="ECO:0000259" key="3">
    <source>
        <dbReference type="Pfam" id="PF03050"/>
    </source>
</evidence>
<dbReference type="InterPro" id="IPR004291">
    <property type="entry name" value="Transposase_IS66_central"/>
</dbReference>
<name>Q2FP06_METHJ</name>
<dbReference type="PANTHER" id="PTHR33678">
    <property type="entry name" value="BLL1576 PROTEIN"/>
    <property type="match status" value="1"/>
</dbReference>
<dbReference type="EMBL" id="CP000254">
    <property type="protein sequence ID" value="ABD41252.1"/>
    <property type="molecule type" value="Genomic_DNA"/>
</dbReference>
<dbReference type="RefSeq" id="WP_011448519.1">
    <property type="nucleotide sequence ID" value="NC_007796.1"/>
</dbReference>
<evidence type="ECO:0000259" key="4">
    <source>
        <dbReference type="Pfam" id="PF13005"/>
    </source>
</evidence>
<dbReference type="EnsemblBacteria" id="ABD41252">
    <property type="protein sequence ID" value="ABD41252"/>
    <property type="gene ID" value="Mhun_1519"/>
</dbReference>
<evidence type="ECO:0000256" key="2">
    <source>
        <dbReference type="SAM" id="MobiDB-lite"/>
    </source>
</evidence>
<dbReference type="Pfam" id="PF13005">
    <property type="entry name" value="zf-IS66"/>
    <property type="match status" value="1"/>
</dbReference>
<organism evidence="5 6">
    <name type="scientific">Methanospirillum hungatei JF-1 (strain ATCC 27890 / DSM 864 / NBRC 100397 / JF-1)</name>
    <dbReference type="NCBI Taxonomy" id="323259"/>
    <lineage>
        <taxon>Archaea</taxon>
        <taxon>Methanobacteriati</taxon>
        <taxon>Methanobacteriota</taxon>
        <taxon>Stenosarchaea group</taxon>
        <taxon>Methanomicrobia</taxon>
        <taxon>Methanomicrobiales</taxon>
        <taxon>Methanospirillaceae</taxon>
        <taxon>Methanospirillum</taxon>
    </lineage>
</organism>
<dbReference type="Proteomes" id="UP000001941">
    <property type="component" value="Chromosome"/>
</dbReference>
<dbReference type="AlphaFoldDB" id="Q2FP06"/>
<evidence type="ECO:0000313" key="5">
    <source>
        <dbReference type="EMBL" id="ABD41252.1"/>
    </source>
</evidence>